<dbReference type="GO" id="GO:0005543">
    <property type="term" value="F:phospholipid binding"/>
    <property type="evidence" value="ECO:0007669"/>
    <property type="project" value="TreeGrafter"/>
</dbReference>
<name>A0A8T0HCE2_CERPU</name>
<dbReference type="InterPro" id="IPR007846">
    <property type="entry name" value="RRM_NUP35_dom"/>
</dbReference>
<evidence type="ECO:0000256" key="6">
    <source>
        <dbReference type="ARBA" id="ARBA00023010"/>
    </source>
</evidence>
<evidence type="ECO:0000256" key="8">
    <source>
        <dbReference type="ARBA" id="ARBA00023242"/>
    </source>
</evidence>
<organism evidence="13 14">
    <name type="scientific">Ceratodon purpureus</name>
    <name type="common">Fire moss</name>
    <name type="synonym">Dicranum purpureum</name>
    <dbReference type="NCBI Taxonomy" id="3225"/>
    <lineage>
        <taxon>Eukaryota</taxon>
        <taxon>Viridiplantae</taxon>
        <taxon>Streptophyta</taxon>
        <taxon>Embryophyta</taxon>
        <taxon>Bryophyta</taxon>
        <taxon>Bryophytina</taxon>
        <taxon>Bryopsida</taxon>
        <taxon>Dicranidae</taxon>
        <taxon>Pseudoditrichales</taxon>
        <taxon>Ditrichaceae</taxon>
        <taxon>Ceratodon</taxon>
    </lineage>
</organism>
<dbReference type="AlphaFoldDB" id="A0A8T0HCE2"/>
<keyword evidence="8 9" id="KW-0539">Nucleus</keyword>
<evidence type="ECO:0000256" key="1">
    <source>
        <dbReference type="ARBA" id="ARBA00004567"/>
    </source>
</evidence>
<gene>
    <name evidence="13" type="ORF">KC19_6G069000</name>
</gene>
<evidence type="ECO:0000313" key="13">
    <source>
        <dbReference type="EMBL" id="KAG0569153.1"/>
    </source>
</evidence>
<dbReference type="Pfam" id="PF05172">
    <property type="entry name" value="RRM_Nup35"/>
    <property type="match status" value="1"/>
</dbReference>
<dbReference type="Gene3D" id="3.30.70.330">
    <property type="match status" value="1"/>
</dbReference>
<dbReference type="InterPro" id="IPR035979">
    <property type="entry name" value="RBD_domain_sf"/>
</dbReference>
<dbReference type="GO" id="GO:0006607">
    <property type="term" value="P:NLS-bearing protein import into nucleus"/>
    <property type="evidence" value="ECO:0007669"/>
    <property type="project" value="TreeGrafter"/>
</dbReference>
<dbReference type="GO" id="GO:0044615">
    <property type="term" value="C:nuclear pore nuclear basket"/>
    <property type="evidence" value="ECO:0007669"/>
    <property type="project" value="TreeGrafter"/>
</dbReference>
<evidence type="ECO:0000256" key="3">
    <source>
        <dbReference type="ARBA" id="ARBA00022448"/>
    </source>
</evidence>
<keyword evidence="11" id="KW-0812">Transmembrane</keyword>
<keyword evidence="5" id="KW-0653">Protein transport</keyword>
<evidence type="ECO:0000256" key="5">
    <source>
        <dbReference type="ARBA" id="ARBA00022927"/>
    </source>
</evidence>
<feature type="domain" description="RRM Nup35-type" evidence="12">
    <location>
        <begin position="20"/>
        <end position="105"/>
    </location>
</feature>
<dbReference type="EMBL" id="CM026427">
    <property type="protein sequence ID" value="KAG0569153.1"/>
    <property type="molecule type" value="Genomic_DNA"/>
</dbReference>
<dbReference type="Proteomes" id="UP000822688">
    <property type="component" value="Chromosome 6"/>
</dbReference>
<comment type="subcellular location">
    <subcellularLocation>
        <location evidence="1">Nucleus</location>
        <location evidence="1">Nuclear pore complex</location>
    </subcellularLocation>
</comment>
<evidence type="ECO:0000256" key="4">
    <source>
        <dbReference type="ARBA" id="ARBA00022816"/>
    </source>
</evidence>
<evidence type="ECO:0000256" key="7">
    <source>
        <dbReference type="ARBA" id="ARBA00023132"/>
    </source>
</evidence>
<protein>
    <recommendedName>
        <fullName evidence="12">RRM Nup35-type domain-containing protein</fullName>
    </recommendedName>
</protein>
<keyword evidence="11" id="KW-0472">Membrane</keyword>
<comment type="caution">
    <text evidence="13">The sequence shown here is derived from an EMBL/GenBank/DDBJ whole genome shotgun (WGS) entry which is preliminary data.</text>
</comment>
<dbReference type="PANTHER" id="PTHR21527:SF6">
    <property type="entry name" value="NUCLEOPORIN NUP35"/>
    <property type="match status" value="1"/>
</dbReference>
<reference evidence="13 14" key="1">
    <citation type="submission" date="2020-06" db="EMBL/GenBank/DDBJ databases">
        <title>WGS assembly of Ceratodon purpureus strain R40.</title>
        <authorList>
            <person name="Carey S.B."/>
            <person name="Jenkins J."/>
            <person name="Shu S."/>
            <person name="Lovell J.T."/>
            <person name="Sreedasyam A."/>
            <person name="Maumus F."/>
            <person name="Tiley G.P."/>
            <person name="Fernandez-Pozo N."/>
            <person name="Barry K."/>
            <person name="Chen C."/>
            <person name="Wang M."/>
            <person name="Lipzen A."/>
            <person name="Daum C."/>
            <person name="Saski C.A."/>
            <person name="Payton A.C."/>
            <person name="Mcbreen J.C."/>
            <person name="Conrad R.E."/>
            <person name="Kollar L.M."/>
            <person name="Olsson S."/>
            <person name="Huttunen S."/>
            <person name="Landis J.B."/>
            <person name="Wickett N.J."/>
            <person name="Johnson M.G."/>
            <person name="Rensing S.A."/>
            <person name="Grimwood J."/>
            <person name="Schmutz J."/>
            <person name="Mcdaniel S.F."/>
        </authorList>
    </citation>
    <scope>NUCLEOTIDE SEQUENCE [LARGE SCALE GENOMIC DNA]</scope>
    <source>
        <strain evidence="13 14">R40</strain>
    </source>
</reference>
<sequence length="293" mass="32998">MEVNQSLILAPWLAAPILFVTVLEWGLPVEYENRSSTHELNKVLREFEKCGTIIERVTGPDGANWVQLQYQSPREAGQALMKSGLRLKGGLQVVVRSLDERQRRQLLLETISKDSNRPMGRSSTYMPASSGPVDLDAPKEEEGPPKSSVSKFVDLVFDCERNYQISPAGYIIPISFEPGLYKELFKSQVHRCDAFVTPLCDPAANQPLYFEYPRKSVDPCAYAQNKLDELRTMVEEELASDPRATFRPTGDSVCGGSAWRGSDFQCESQQRFCGCTHRSERPQRFSEPPESPE</sequence>
<feature type="transmembrane region" description="Helical" evidence="11">
    <location>
        <begin position="7"/>
        <end position="27"/>
    </location>
</feature>
<dbReference type="GO" id="GO:0044613">
    <property type="term" value="C:nuclear pore central transport channel"/>
    <property type="evidence" value="ECO:0007669"/>
    <property type="project" value="TreeGrafter"/>
</dbReference>
<keyword evidence="3 9" id="KW-0813">Transport</keyword>
<dbReference type="InterPro" id="IPR012677">
    <property type="entry name" value="Nucleotide-bd_a/b_plait_sf"/>
</dbReference>
<dbReference type="PROSITE" id="PS51472">
    <property type="entry name" value="RRM_NUP35"/>
    <property type="match status" value="1"/>
</dbReference>
<dbReference type="SUPFAM" id="SSF54928">
    <property type="entry name" value="RNA-binding domain, RBD"/>
    <property type="match status" value="1"/>
</dbReference>
<proteinExistence type="inferred from homology"/>
<evidence type="ECO:0000256" key="10">
    <source>
        <dbReference type="SAM" id="MobiDB-lite"/>
    </source>
</evidence>
<evidence type="ECO:0000256" key="9">
    <source>
        <dbReference type="PROSITE-ProRule" id="PRU00804"/>
    </source>
</evidence>
<dbReference type="GO" id="GO:0017056">
    <property type="term" value="F:structural constituent of nuclear pore"/>
    <property type="evidence" value="ECO:0007669"/>
    <property type="project" value="TreeGrafter"/>
</dbReference>
<evidence type="ECO:0000259" key="12">
    <source>
        <dbReference type="PROSITE" id="PS51472"/>
    </source>
</evidence>
<evidence type="ECO:0000256" key="2">
    <source>
        <dbReference type="ARBA" id="ARBA00009454"/>
    </source>
</evidence>
<dbReference type="FunFam" id="3.30.70.330:FF:000095">
    <property type="entry name" value="Putative Nucleoporin NUP53"/>
    <property type="match status" value="1"/>
</dbReference>
<comment type="similarity">
    <text evidence="2">Belongs to the Nup35 family.</text>
</comment>
<evidence type="ECO:0000313" key="14">
    <source>
        <dbReference type="Proteomes" id="UP000822688"/>
    </source>
</evidence>
<keyword evidence="11" id="KW-1133">Transmembrane helix</keyword>
<feature type="region of interest" description="Disordered" evidence="10">
    <location>
        <begin position="111"/>
        <end position="147"/>
    </location>
</feature>
<dbReference type="GO" id="GO:0006999">
    <property type="term" value="P:nuclear pore organization"/>
    <property type="evidence" value="ECO:0007669"/>
    <property type="project" value="TreeGrafter"/>
</dbReference>
<keyword evidence="7 9" id="KW-0906">Nuclear pore complex</keyword>
<dbReference type="GO" id="GO:0051028">
    <property type="term" value="P:mRNA transport"/>
    <property type="evidence" value="ECO:0007669"/>
    <property type="project" value="UniProtKB-UniRule"/>
</dbReference>
<accession>A0A8T0HCE2</accession>
<dbReference type="GO" id="GO:0003676">
    <property type="term" value="F:nucleic acid binding"/>
    <property type="evidence" value="ECO:0007669"/>
    <property type="project" value="InterPro"/>
</dbReference>
<keyword evidence="4 9" id="KW-0509">mRNA transport</keyword>
<keyword evidence="6" id="KW-0811">Translocation</keyword>
<evidence type="ECO:0000256" key="11">
    <source>
        <dbReference type="SAM" id="Phobius"/>
    </source>
</evidence>
<dbReference type="PANTHER" id="PTHR21527">
    <property type="entry name" value="NUCLEOPORIN NUP35"/>
    <property type="match status" value="1"/>
</dbReference>
<keyword evidence="14" id="KW-1185">Reference proteome</keyword>